<sequence>MPPSTPRKPTADTAATDAAAAPPDVATSPAPAAPPTSADDVDARTERAPGEDPAIAAAIASYKRNEQRRSALRPVTTNQES</sequence>
<keyword evidence="3" id="KW-1185">Reference proteome</keyword>
<feature type="compositionally biased region" description="Low complexity" evidence="1">
    <location>
        <begin position="11"/>
        <end position="38"/>
    </location>
</feature>
<evidence type="ECO:0000313" key="2">
    <source>
        <dbReference type="EMBL" id="MDX8151092.1"/>
    </source>
</evidence>
<feature type="compositionally biased region" description="Basic and acidic residues" evidence="1">
    <location>
        <begin position="41"/>
        <end position="50"/>
    </location>
</feature>
<gene>
    <name evidence="2" type="ORF">SK069_05770</name>
</gene>
<reference evidence="2 3" key="1">
    <citation type="submission" date="2023-11" db="EMBL/GenBank/DDBJ databases">
        <authorList>
            <person name="Xu M."/>
            <person name="Jiang T."/>
        </authorList>
    </citation>
    <scope>NUCLEOTIDE SEQUENCE [LARGE SCALE GENOMIC DNA]</scope>
    <source>
        <strain evidence="2 3">SD</strain>
    </source>
</reference>
<organism evidence="2 3">
    <name type="scientific">Patulibacter brassicae</name>
    <dbReference type="NCBI Taxonomy" id="1705717"/>
    <lineage>
        <taxon>Bacteria</taxon>
        <taxon>Bacillati</taxon>
        <taxon>Actinomycetota</taxon>
        <taxon>Thermoleophilia</taxon>
        <taxon>Solirubrobacterales</taxon>
        <taxon>Patulibacteraceae</taxon>
        <taxon>Patulibacter</taxon>
    </lineage>
</organism>
<comment type="caution">
    <text evidence="2">The sequence shown here is derived from an EMBL/GenBank/DDBJ whole genome shotgun (WGS) entry which is preliminary data.</text>
</comment>
<protein>
    <submittedName>
        <fullName evidence="2">Uncharacterized protein</fullName>
    </submittedName>
</protein>
<dbReference type="RefSeq" id="WP_319953245.1">
    <property type="nucleotide sequence ID" value="NZ_JAXAVX010000002.1"/>
</dbReference>
<feature type="region of interest" description="Disordered" evidence="1">
    <location>
        <begin position="1"/>
        <end position="53"/>
    </location>
</feature>
<proteinExistence type="predicted"/>
<accession>A0ABU4VGZ0</accession>
<name>A0ABU4VGZ0_9ACTN</name>
<dbReference type="Proteomes" id="UP001277761">
    <property type="component" value="Unassembled WGS sequence"/>
</dbReference>
<evidence type="ECO:0000313" key="3">
    <source>
        <dbReference type="Proteomes" id="UP001277761"/>
    </source>
</evidence>
<evidence type="ECO:0000256" key="1">
    <source>
        <dbReference type="SAM" id="MobiDB-lite"/>
    </source>
</evidence>
<dbReference type="EMBL" id="JAXAVX010000002">
    <property type="protein sequence ID" value="MDX8151092.1"/>
    <property type="molecule type" value="Genomic_DNA"/>
</dbReference>